<dbReference type="SUPFAM" id="SSF56968">
    <property type="entry name" value="Lipovitellin-phosvitin complex, beta-sheet shell regions"/>
    <property type="match status" value="1"/>
</dbReference>
<evidence type="ECO:0000259" key="5">
    <source>
        <dbReference type="Pfam" id="PF01347"/>
    </source>
</evidence>
<dbReference type="PANTHER" id="PTHR23345:SF9">
    <property type="entry name" value="VITELLOGENIN-RELATED"/>
    <property type="match status" value="1"/>
</dbReference>
<keyword evidence="1 4" id="KW-0732">Signal</keyword>
<dbReference type="Gene3D" id="2.30.230.10">
    <property type="entry name" value="Lipovitellin, beta-sheet shell regions, chain A"/>
    <property type="match status" value="1"/>
</dbReference>
<dbReference type="Pfam" id="PF01347">
    <property type="entry name" value="Vitellogenin_N"/>
    <property type="match status" value="1"/>
</dbReference>
<feature type="chain" id="PRO_5034589402" description="Vitellogenin domain-containing protein" evidence="4">
    <location>
        <begin position="20"/>
        <end position="156"/>
    </location>
</feature>
<dbReference type="GO" id="GO:0032355">
    <property type="term" value="P:response to estradiol"/>
    <property type="evidence" value="ECO:0007669"/>
    <property type="project" value="TreeGrafter"/>
</dbReference>
<keyword evidence="7" id="KW-1185">Reference proteome</keyword>
<dbReference type="GeneTree" id="ENSGT00530000064273"/>
<proteinExistence type="predicted"/>
<protein>
    <recommendedName>
        <fullName evidence="5">Vitellogenin domain-containing protein</fullName>
    </recommendedName>
</protein>
<feature type="domain" description="Vitellogenin" evidence="5">
    <location>
        <begin position="17"/>
        <end position="150"/>
    </location>
</feature>
<feature type="signal peptide" evidence="4">
    <location>
        <begin position="1"/>
        <end position="19"/>
    </location>
</feature>
<keyword evidence="3" id="KW-0325">Glycoprotein</keyword>
<accession>A0A8C7KY64</accession>
<reference evidence="6" key="2">
    <citation type="submission" date="2025-09" db="UniProtKB">
        <authorList>
            <consortium name="Ensembl"/>
        </authorList>
    </citation>
    <scope>IDENTIFICATION</scope>
</reference>
<evidence type="ECO:0000313" key="6">
    <source>
        <dbReference type="Ensembl" id="ENSOKIP00005110946.1"/>
    </source>
</evidence>
<organism evidence="6 7">
    <name type="scientific">Oncorhynchus kisutch</name>
    <name type="common">Coho salmon</name>
    <name type="synonym">Salmo kisutch</name>
    <dbReference type="NCBI Taxonomy" id="8019"/>
    <lineage>
        <taxon>Eukaryota</taxon>
        <taxon>Metazoa</taxon>
        <taxon>Chordata</taxon>
        <taxon>Craniata</taxon>
        <taxon>Vertebrata</taxon>
        <taxon>Euteleostomi</taxon>
        <taxon>Actinopterygii</taxon>
        <taxon>Neopterygii</taxon>
        <taxon>Teleostei</taxon>
        <taxon>Protacanthopterygii</taxon>
        <taxon>Salmoniformes</taxon>
        <taxon>Salmonidae</taxon>
        <taxon>Salmoninae</taxon>
        <taxon>Oncorhynchus</taxon>
    </lineage>
</organism>
<dbReference type="GO" id="GO:0005319">
    <property type="term" value="F:lipid transporter activity"/>
    <property type="evidence" value="ECO:0007669"/>
    <property type="project" value="InterPro"/>
</dbReference>
<dbReference type="PANTHER" id="PTHR23345">
    <property type="entry name" value="VITELLOGENIN-RELATED"/>
    <property type="match status" value="1"/>
</dbReference>
<evidence type="ECO:0000256" key="1">
    <source>
        <dbReference type="ARBA" id="ARBA00022729"/>
    </source>
</evidence>
<dbReference type="InterPro" id="IPR015816">
    <property type="entry name" value="Vitellinogen_b-sht_N"/>
</dbReference>
<dbReference type="AlphaFoldDB" id="A0A8C7KY64"/>
<evidence type="ECO:0000256" key="2">
    <source>
        <dbReference type="ARBA" id="ARBA00022761"/>
    </source>
</evidence>
<name>A0A8C7KY64_ONCKI</name>
<keyword evidence="2" id="KW-0758">Storage protein</keyword>
<dbReference type="Ensembl" id="ENSOKIT00005118800.1">
    <property type="protein sequence ID" value="ENSOKIP00005110946.1"/>
    <property type="gene ID" value="ENSOKIG00005048390.1"/>
</dbReference>
<evidence type="ECO:0000256" key="3">
    <source>
        <dbReference type="ARBA" id="ARBA00023180"/>
    </source>
</evidence>
<sequence>MRAVVLALTLALVAPDFEASKTYVYKYEALLLGGLPEEGLARAGVKVISKVLISAVAENTYLLKLVNPEIFEYSGVWPNDPFVPAAKLTSALAAQFSIPIKFEYAKGVVGKVFAPTAVSETVLNVHRGILNILQLNIKKTQNVYELQEVKLVYVHI</sequence>
<dbReference type="Proteomes" id="UP000694557">
    <property type="component" value="Unassembled WGS sequence"/>
</dbReference>
<dbReference type="GO" id="GO:0071391">
    <property type="term" value="P:cellular response to estrogen stimulus"/>
    <property type="evidence" value="ECO:0007669"/>
    <property type="project" value="TreeGrafter"/>
</dbReference>
<dbReference type="InterPro" id="IPR001747">
    <property type="entry name" value="Vitellogenin_N"/>
</dbReference>
<dbReference type="InterPro" id="IPR050733">
    <property type="entry name" value="Vitellogenin/Apolipophorin"/>
</dbReference>
<dbReference type="GO" id="GO:0045735">
    <property type="term" value="F:nutrient reservoir activity"/>
    <property type="evidence" value="ECO:0007669"/>
    <property type="project" value="UniProtKB-KW"/>
</dbReference>
<evidence type="ECO:0000256" key="4">
    <source>
        <dbReference type="SAM" id="SignalP"/>
    </source>
</evidence>
<reference evidence="6" key="1">
    <citation type="submission" date="2025-08" db="UniProtKB">
        <authorList>
            <consortium name="Ensembl"/>
        </authorList>
    </citation>
    <scope>IDENTIFICATION</scope>
</reference>
<evidence type="ECO:0000313" key="7">
    <source>
        <dbReference type="Proteomes" id="UP000694557"/>
    </source>
</evidence>
<dbReference type="InterPro" id="IPR015819">
    <property type="entry name" value="Lipid_transp_b-sht_shell"/>
</dbReference>